<keyword evidence="3" id="KW-1185">Reference proteome</keyword>
<evidence type="ECO:0000313" key="2">
    <source>
        <dbReference type="EMBL" id="MBO0476245.1"/>
    </source>
</evidence>
<comment type="caution">
    <text evidence="2">The sequence shown here is derived from an EMBL/GenBank/DDBJ whole genome shotgun (WGS) entry which is preliminary data.</text>
</comment>
<dbReference type="InterPro" id="IPR002156">
    <property type="entry name" value="RNaseH_domain"/>
</dbReference>
<gene>
    <name evidence="2" type="ORF">DOK76_04130</name>
</gene>
<dbReference type="PROSITE" id="PS50879">
    <property type="entry name" value="RNASE_H_1"/>
    <property type="match status" value="1"/>
</dbReference>
<dbReference type="Gene3D" id="3.30.420.10">
    <property type="entry name" value="Ribonuclease H-like superfamily/Ribonuclease H"/>
    <property type="match status" value="1"/>
</dbReference>
<evidence type="ECO:0000313" key="3">
    <source>
        <dbReference type="Proteomes" id="UP000664857"/>
    </source>
</evidence>
<protein>
    <submittedName>
        <fullName evidence="2">Ribonuclease HI family protein</fullName>
    </submittedName>
</protein>
<name>A0ABS3HR71_9ENTE</name>
<feature type="domain" description="RNase H type-1" evidence="1">
    <location>
        <begin position="1"/>
        <end position="128"/>
    </location>
</feature>
<organism evidence="2 3">
    <name type="scientific">Candidatus Vagococcus giribetii</name>
    <dbReference type="NCBI Taxonomy" id="2230876"/>
    <lineage>
        <taxon>Bacteria</taxon>
        <taxon>Bacillati</taxon>
        <taxon>Bacillota</taxon>
        <taxon>Bacilli</taxon>
        <taxon>Lactobacillales</taxon>
        <taxon>Enterococcaceae</taxon>
        <taxon>Vagococcus</taxon>
    </lineage>
</organism>
<dbReference type="CDD" id="cd09279">
    <property type="entry name" value="RNase_HI_like"/>
    <property type="match status" value="1"/>
</dbReference>
<dbReference type="Pfam" id="PF13456">
    <property type="entry name" value="RVT_3"/>
    <property type="match status" value="1"/>
</dbReference>
<accession>A0ABS3HR71</accession>
<dbReference type="InterPro" id="IPR036397">
    <property type="entry name" value="RNaseH_sf"/>
</dbReference>
<proteinExistence type="predicted"/>
<dbReference type="SUPFAM" id="SSF53098">
    <property type="entry name" value="Ribonuclease H-like"/>
    <property type="match status" value="1"/>
</dbReference>
<dbReference type="EMBL" id="JAFLVX010000012">
    <property type="protein sequence ID" value="MBO0476245.1"/>
    <property type="molecule type" value="Genomic_DNA"/>
</dbReference>
<dbReference type="RefSeq" id="WP_206965193.1">
    <property type="nucleotide sequence ID" value="NZ_JAFLVX010000012.1"/>
</dbReference>
<sequence>MIKIFIDAATHQSKALSAGGMVLIKDNKQEQIHQPLSASTNNEAEFEMLVFALTHLRNQSLTNEIIFIYTDSKIVIESLQKKYAKDPRFSKHLATILELSSQFPTLFIEWIDEKDNKGADNLARQGLQKALKSHS</sequence>
<evidence type="ECO:0000259" key="1">
    <source>
        <dbReference type="PROSITE" id="PS50879"/>
    </source>
</evidence>
<dbReference type="InterPro" id="IPR012337">
    <property type="entry name" value="RNaseH-like_sf"/>
</dbReference>
<dbReference type="Proteomes" id="UP000664857">
    <property type="component" value="Unassembled WGS sequence"/>
</dbReference>
<reference evidence="2 3" key="1">
    <citation type="submission" date="2021-03" db="EMBL/GenBank/DDBJ databases">
        <title>Enterococcal diversity collection.</title>
        <authorList>
            <person name="Gilmore M.S."/>
            <person name="Schwartzman J."/>
            <person name="Van Tyne D."/>
            <person name="Martin M."/>
            <person name="Earl A.M."/>
            <person name="Manson A.L."/>
            <person name="Straub T."/>
            <person name="Salamzade R."/>
            <person name="Saavedra J."/>
            <person name="Lebreton F."/>
            <person name="Prichula J."/>
            <person name="Schaufler K."/>
            <person name="Gaca A."/>
            <person name="Sgardioli B."/>
            <person name="Wagenaar J."/>
            <person name="Strong T."/>
        </authorList>
    </citation>
    <scope>NUCLEOTIDE SEQUENCE [LARGE SCALE GENOMIC DNA]</scope>
    <source>
        <strain evidence="2 3">DIV0080</strain>
    </source>
</reference>